<dbReference type="Pfam" id="PF18914">
    <property type="entry name" value="DUF5666"/>
    <property type="match status" value="5"/>
</dbReference>
<gene>
    <name evidence="2" type="ORF">HQN79_10250</name>
</gene>
<dbReference type="EMBL" id="CP054020">
    <property type="protein sequence ID" value="QKI89927.1"/>
    <property type="molecule type" value="Genomic_DNA"/>
</dbReference>
<keyword evidence="3" id="KW-1185">Reference proteome</keyword>
<dbReference type="Proteomes" id="UP000504724">
    <property type="component" value="Chromosome"/>
</dbReference>
<proteinExistence type="predicted"/>
<feature type="domain" description="DUF5666" evidence="1">
    <location>
        <begin position="272"/>
        <end position="328"/>
    </location>
</feature>
<name>A0A7D4TF79_9GAMM</name>
<feature type="domain" description="DUF5666" evidence="1">
    <location>
        <begin position="40"/>
        <end position="103"/>
    </location>
</feature>
<feature type="domain" description="DUF5666" evidence="1">
    <location>
        <begin position="339"/>
        <end position="409"/>
    </location>
</feature>
<organism evidence="2 3">
    <name type="scientific">Thiomicrorhabdus xiamenensis</name>
    <dbReference type="NCBI Taxonomy" id="2739063"/>
    <lineage>
        <taxon>Bacteria</taxon>
        <taxon>Pseudomonadati</taxon>
        <taxon>Pseudomonadota</taxon>
        <taxon>Gammaproteobacteria</taxon>
        <taxon>Thiotrichales</taxon>
        <taxon>Piscirickettsiaceae</taxon>
        <taxon>Thiomicrorhabdus</taxon>
    </lineage>
</organism>
<dbReference type="InterPro" id="IPR043724">
    <property type="entry name" value="DUF5666"/>
</dbReference>
<feature type="domain" description="DUF5666" evidence="1">
    <location>
        <begin position="192"/>
        <end position="252"/>
    </location>
</feature>
<evidence type="ECO:0000259" key="1">
    <source>
        <dbReference type="Pfam" id="PF18914"/>
    </source>
</evidence>
<dbReference type="AlphaFoldDB" id="A0A7D4TF79"/>
<protein>
    <recommendedName>
        <fullName evidence="1">DUF5666 domain-containing protein</fullName>
    </recommendedName>
</protein>
<evidence type="ECO:0000313" key="3">
    <source>
        <dbReference type="Proteomes" id="UP000504724"/>
    </source>
</evidence>
<dbReference type="PROSITE" id="PS51257">
    <property type="entry name" value="PROKAR_LIPOPROTEIN"/>
    <property type="match status" value="1"/>
</dbReference>
<sequence length="502" mass="53602">MTSLIKRHRLKLTTLSGALALALTGCGGGGTAGIGGTGYISTGTITGFGSVMVGGVKYETDNAVFEVDGNTVDATQDDLKVGMVVRVEGTINDDGISGTATKIIFDDDLQGPIANLAVDPNDPDITTFTIYGTTVIVKRTRTEFDDALTYATLANDIPVEVSGYYNADGALVATYIDDKNDAESDSNEFKIKGEITALDTDNGTFVINGQQIQYTDQTDLDDDISALANGLTVEVEGLIDGTSGALIASEIEFESPDDYLQGASDDDEFELEGYIENFDGTNSTFTLHGITVDFTGVEIESDFISLADNVWVNVEGFLQDGALIATEIDLRDSEIDLDGTVKSTDLDANGVGSFVLTVAGSDLTIYTGYATSFDDSDDHIDNRQLTVGEFIEVDAYRTADGELFALEIERDDEGSSSDDGSYEFQGIYEGTVDSEITVSGVTFTIDTSGTNTLFENDELSGPQSLSELLSYDTTTQPKLLLDLDYDSNGFVSKIDVEDTEDN</sequence>
<evidence type="ECO:0000313" key="2">
    <source>
        <dbReference type="EMBL" id="QKI89927.1"/>
    </source>
</evidence>
<feature type="domain" description="DUF5666" evidence="1">
    <location>
        <begin position="120"/>
        <end position="176"/>
    </location>
</feature>
<accession>A0A7D4TF79</accession>
<reference evidence="2 3" key="1">
    <citation type="submission" date="2020-05" db="EMBL/GenBank/DDBJ databases">
        <title>Thiomicrorhabdus sediminis sp.nov. and Thiomicrorhabdus xiamenensis sp.nov., novel sulfur-oxidizing bacteria isolated from coastal sediment.</title>
        <authorList>
            <person name="Liu X."/>
        </authorList>
    </citation>
    <scope>NUCLEOTIDE SEQUENCE [LARGE SCALE GENOMIC DNA]</scope>
    <source>
        <strain evidence="2 3">G2</strain>
    </source>
</reference>
<dbReference type="KEGG" id="txa:HQN79_10250"/>
<dbReference type="RefSeq" id="WP_173286212.1">
    <property type="nucleotide sequence ID" value="NZ_CP054020.1"/>
</dbReference>